<keyword evidence="6 8" id="KW-0472">Membrane</keyword>
<evidence type="ECO:0000313" key="10">
    <source>
        <dbReference type="EMBL" id="GIL53925.1"/>
    </source>
</evidence>
<keyword evidence="11" id="KW-1185">Reference proteome</keyword>
<feature type="transmembrane region" description="Helical" evidence="8">
    <location>
        <begin position="403"/>
        <end position="422"/>
    </location>
</feature>
<feature type="domain" description="Cytochrome b561" evidence="9">
    <location>
        <begin position="237"/>
        <end position="451"/>
    </location>
</feature>
<keyword evidence="4" id="KW-0249">Electron transport</keyword>
<dbReference type="Proteomes" id="UP000747399">
    <property type="component" value="Unassembled WGS sequence"/>
</dbReference>
<dbReference type="PROSITE" id="PS50939">
    <property type="entry name" value="CYTOCHROME_B561"/>
    <property type="match status" value="1"/>
</dbReference>
<evidence type="ECO:0000256" key="5">
    <source>
        <dbReference type="ARBA" id="ARBA00022989"/>
    </source>
</evidence>
<name>A0A8J4B589_9CHLO</name>
<dbReference type="Gene3D" id="1.20.120.1770">
    <property type="match status" value="1"/>
</dbReference>
<keyword evidence="2" id="KW-0813">Transport</keyword>
<evidence type="ECO:0000256" key="4">
    <source>
        <dbReference type="ARBA" id="ARBA00022982"/>
    </source>
</evidence>
<evidence type="ECO:0000256" key="1">
    <source>
        <dbReference type="ARBA" id="ARBA00004370"/>
    </source>
</evidence>
<feature type="region of interest" description="Disordered" evidence="7">
    <location>
        <begin position="458"/>
        <end position="506"/>
    </location>
</feature>
<protein>
    <recommendedName>
        <fullName evidence="9">Cytochrome b561 domain-containing protein</fullName>
    </recommendedName>
</protein>
<dbReference type="CDD" id="cd08760">
    <property type="entry name" value="Cyt_b561_FRRS1_like"/>
    <property type="match status" value="1"/>
</dbReference>
<evidence type="ECO:0000259" key="9">
    <source>
        <dbReference type="PROSITE" id="PS50939"/>
    </source>
</evidence>
<dbReference type="PANTHER" id="PTHR23130">
    <property type="entry name" value="CYTOCHROME B561 AND DOMON DOMAIN-CONTAINING PROTEIN"/>
    <property type="match status" value="1"/>
</dbReference>
<evidence type="ECO:0000256" key="7">
    <source>
        <dbReference type="SAM" id="MobiDB-lite"/>
    </source>
</evidence>
<feature type="transmembrane region" description="Helical" evidence="8">
    <location>
        <begin position="363"/>
        <end position="382"/>
    </location>
</feature>
<evidence type="ECO:0000256" key="3">
    <source>
        <dbReference type="ARBA" id="ARBA00022692"/>
    </source>
</evidence>
<reference evidence="10" key="1">
    <citation type="journal article" date="2021" name="Proc. Natl. Acad. Sci. U.S.A.">
        <title>Three genomes in the algal genus Volvox reveal the fate of a haploid sex-determining region after a transition to homothallism.</title>
        <authorList>
            <person name="Yamamoto K."/>
            <person name="Hamaji T."/>
            <person name="Kawai-Toyooka H."/>
            <person name="Matsuzaki R."/>
            <person name="Takahashi F."/>
            <person name="Nishimura Y."/>
            <person name="Kawachi M."/>
            <person name="Noguchi H."/>
            <person name="Minakuchi Y."/>
            <person name="Umen J.G."/>
            <person name="Toyoda A."/>
            <person name="Nozaki H."/>
        </authorList>
    </citation>
    <scope>NUCLEOTIDE SEQUENCE</scope>
    <source>
        <strain evidence="10">NIES-3780</strain>
    </source>
</reference>
<dbReference type="GO" id="GO:0016020">
    <property type="term" value="C:membrane"/>
    <property type="evidence" value="ECO:0007669"/>
    <property type="project" value="UniProtKB-SubCell"/>
</dbReference>
<organism evidence="10 11">
    <name type="scientific">Volvox africanus</name>
    <dbReference type="NCBI Taxonomy" id="51714"/>
    <lineage>
        <taxon>Eukaryota</taxon>
        <taxon>Viridiplantae</taxon>
        <taxon>Chlorophyta</taxon>
        <taxon>core chlorophytes</taxon>
        <taxon>Chlorophyceae</taxon>
        <taxon>CS clade</taxon>
        <taxon>Chlamydomonadales</taxon>
        <taxon>Volvocaceae</taxon>
        <taxon>Volvox</taxon>
    </lineage>
</organism>
<feature type="transmembrane region" description="Helical" evidence="8">
    <location>
        <begin position="277"/>
        <end position="295"/>
    </location>
</feature>
<feature type="compositionally biased region" description="Low complexity" evidence="7">
    <location>
        <begin position="478"/>
        <end position="489"/>
    </location>
</feature>
<comment type="caution">
    <text evidence="10">The sequence shown here is derived from an EMBL/GenBank/DDBJ whole genome shotgun (WGS) entry which is preliminary data.</text>
</comment>
<sequence>MTQQLHHLIVSFIFNACILNSVIGQSLLRLQSQDTGIFKQTYLRSLYNRHLQASPGDPCARSWLGYQCTQLVCGRIRIHWSLGGDPPSGDGCAYQESATQVTAPNTSAQLLHMALQTDMTQYVALSWPQKTGRMAPADAVIGFLVSSSGNYSIGAFKITGESASKVQPDEAVTIANKRVVANKTALTICFTRNITQVGQGAGVNISVQSPLGMNFVASKDEFGKLHSLNPDYKCGVDVSFVRPVGGPDDGLWRPSNVSSDPSDDVLAERLFYMRAHGALQLTGWIALVPLGILAARHRWVFAPVSIVGLWFQVHRTVQIVAVVLITAGFVLPWTSFDSNDEQQVIGVDHETRMSDPLLSSHETLAIALMVVLGLHITVTIIRPKPDALWRHIWNMVHWWTGRGLALIAGVNVVIGITLWRRVSGGNGVEWIVPLAVLTTGWLGLAVWLERRAPTGLGREGSYAPPTGDGRALFTGVLSSSPTPSEVPSPKGGVPLLTLSKTQTSEA</sequence>
<keyword evidence="5 8" id="KW-1133">Transmembrane helix</keyword>
<accession>A0A8J4B589</accession>
<comment type="subcellular location">
    <subcellularLocation>
        <location evidence="1">Membrane</location>
    </subcellularLocation>
</comment>
<dbReference type="InterPro" id="IPR006593">
    <property type="entry name" value="Cyt_b561/ferric_Rdtase_TM"/>
</dbReference>
<evidence type="ECO:0000256" key="2">
    <source>
        <dbReference type="ARBA" id="ARBA00022448"/>
    </source>
</evidence>
<dbReference type="AlphaFoldDB" id="A0A8J4B589"/>
<proteinExistence type="predicted"/>
<evidence type="ECO:0000313" key="11">
    <source>
        <dbReference type="Proteomes" id="UP000747399"/>
    </source>
</evidence>
<feature type="transmembrane region" description="Helical" evidence="8">
    <location>
        <begin position="316"/>
        <end position="334"/>
    </location>
</feature>
<dbReference type="EMBL" id="BNCO01000016">
    <property type="protein sequence ID" value="GIL53925.1"/>
    <property type="molecule type" value="Genomic_DNA"/>
</dbReference>
<evidence type="ECO:0000256" key="6">
    <source>
        <dbReference type="ARBA" id="ARBA00023136"/>
    </source>
</evidence>
<evidence type="ECO:0000256" key="8">
    <source>
        <dbReference type="SAM" id="Phobius"/>
    </source>
</evidence>
<dbReference type="PANTHER" id="PTHR23130:SF171">
    <property type="entry name" value="OS01G0895300 PROTEIN"/>
    <property type="match status" value="1"/>
</dbReference>
<feature type="transmembrane region" description="Helical" evidence="8">
    <location>
        <begin position="428"/>
        <end position="448"/>
    </location>
</feature>
<keyword evidence="3 8" id="KW-0812">Transmembrane</keyword>
<gene>
    <name evidence="10" type="ORF">Vafri_9496</name>
</gene>
<dbReference type="SMART" id="SM00665">
    <property type="entry name" value="B561"/>
    <property type="match status" value="1"/>
</dbReference>